<feature type="region of interest" description="Disordered" evidence="1">
    <location>
        <begin position="34"/>
        <end position="55"/>
    </location>
</feature>
<dbReference type="SUPFAM" id="SSF82199">
    <property type="entry name" value="SET domain"/>
    <property type="match status" value="1"/>
</dbReference>
<gene>
    <name evidence="3" type="ORF">QTJ16_003142</name>
</gene>
<evidence type="ECO:0000259" key="2">
    <source>
        <dbReference type="PROSITE" id="PS50280"/>
    </source>
</evidence>
<dbReference type="SMART" id="SM00317">
    <property type="entry name" value="SET"/>
    <property type="match status" value="1"/>
</dbReference>
<comment type="caution">
    <text evidence="3">The sequence shown here is derived from an EMBL/GenBank/DDBJ whole genome shotgun (WGS) entry which is preliminary data.</text>
</comment>
<reference evidence="3" key="1">
    <citation type="submission" date="2023-06" db="EMBL/GenBank/DDBJ databases">
        <title>Draft genome of Marssonina rosae.</title>
        <authorList>
            <person name="Cheng Q."/>
        </authorList>
    </citation>
    <scope>NUCLEOTIDE SEQUENCE</scope>
    <source>
        <strain evidence="3">R4</strain>
    </source>
</reference>
<keyword evidence="4" id="KW-1185">Reference proteome</keyword>
<sequence>MPTRSNNLPKNWPSGLPYLTDPVYSPTLTSSHLATLRKRPQKGTREVPSNTPKGPCNLVKITPITAASHPANGQSGLFATKDLKPGTFILQYLGEIHATPFAEVHTDKPDPHAESDYDLSLDREMGIGIDAEKRGAEARFINDYRGVAEKPNAEFREIWDVGRKERGMGVWVLPGGQAGKGKGVRKGEEILVSYGRGFWGARKGV</sequence>
<dbReference type="InterPro" id="IPR046341">
    <property type="entry name" value="SET_dom_sf"/>
</dbReference>
<dbReference type="InterPro" id="IPR001214">
    <property type="entry name" value="SET_dom"/>
</dbReference>
<dbReference type="AlphaFoldDB" id="A0AAD9T0U5"/>
<dbReference type="Pfam" id="PF00856">
    <property type="entry name" value="SET"/>
    <property type="match status" value="1"/>
</dbReference>
<dbReference type="Proteomes" id="UP001285354">
    <property type="component" value="Unassembled WGS sequence"/>
</dbReference>
<proteinExistence type="predicted"/>
<dbReference type="PROSITE" id="PS50280">
    <property type="entry name" value="SET"/>
    <property type="match status" value="1"/>
</dbReference>
<dbReference type="EMBL" id="JAUBYV010000004">
    <property type="protein sequence ID" value="KAK2627176.1"/>
    <property type="molecule type" value="Genomic_DNA"/>
</dbReference>
<dbReference type="Gene3D" id="2.170.270.10">
    <property type="entry name" value="SET domain"/>
    <property type="match status" value="1"/>
</dbReference>
<evidence type="ECO:0000256" key="1">
    <source>
        <dbReference type="SAM" id="MobiDB-lite"/>
    </source>
</evidence>
<evidence type="ECO:0000313" key="4">
    <source>
        <dbReference type="Proteomes" id="UP001285354"/>
    </source>
</evidence>
<name>A0AAD9T0U5_9HELO</name>
<evidence type="ECO:0000313" key="3">
    <source>
        <dbReference type="EMBL" id="KAK2627176.1"/>
    </source>
</evidence>
<organism evidence="3 4">
    <name type="scientific">Diplocarpon rosae</name>
    <dbReference type="NCBI Taxonomy" id="946125"/>
    <lineage>
        <taxon>Eukaryota</taxon>
        <taxon>Fungi</taxon>
        <taxon>Dikarya</taxon>
        <taxon>Ascomycota</taxon>
        <taxon>Pezizomycotina</taxon>
        <taxon>Leotiomycetes</taxon>
        <taxon>Helotiales</taxon>
        <taxon>Drepanopezizaceae</taxon>
        <taxon>Diplocarpon</taxon>
    </lineage>
</organism>
<feature type="domain" description="SET" evidence="2">
    <location>
        <begin position="55"/>
        <end position="195"/>
    </location>
</feature>
<accession>A0AAD9T0U5</accession>
<protein>
    <recommendedName>
        <fullName evidence="2">SET domain-containing protein</fullName>
    </recommendedName>
</protein>